<proteinExistence type="predicted"/>
<sequence>MTRDEREALSQRICHFYLDSSNRSVKTTVNYFTKQNIPPRTIYYVLNKYFKYGTTKDRRRTGRPLKLTTEHIQNLVKSVNNRCGLSQRKMARRFQVHQSTISRNLRRRTAVVIRKRRKAPKMDNKEQENRARKNWKIISPVVERGNNVCGNRYFYSTDPSSAPPNIKFQGKKKFEPKVMIWMACSSKGISDIYVHRSKQAIDQHTYLKECINKRLLAFIERYHNDGNYLFWPDLANAHYAKVVQTRLNEKNVLYVRRQDNPPNVPQARPIEYIWAQLERKIYENNWEAKNVNTLIRRIRQKVKELDRIALQTMIRGTPMKLRAMWRNGLYSVC</sequence>
<organism evidence="3 4">
    <name type="scientific">Rotaria socialis</name>
    <dbReference type="NCBI Taxonomy" id="392032"/>
    <lineage>
        <taxon>Eukaryota</taxon>
        <taxon>Metazoa</taxon>
        <taxon>Spiralia</taxon>
        <taxon>Gnathifera</taxon>
        <taxon>Rotifera</taxon>
        <taxon>Eurotatoria</taxon>
        <taxon>Bdelloidea</taxon>
        <taxon>Philodinida</taxon>
        <taxon>Philodinidae</taxon>
        <taxon>Rotaria</taxon>
    </lineage>
</organism>
<evidence type="ECO:0000313" key="2">
    <source>
        <dbReference type="EMBL" id="CAF4456907.1"/>
    </source>
</evidence>
<evidence type="ECO:0000313" key="4">
    <source>
        <dbReference type="Proteomes" id="UP000663848"/>
    </source>
</evidence>
<dbReference type="Proteomes" id="UP000663862">
    <property type="component" value="Unassembled WGS sequence"/>
</dbReference>
<evidence type="ECO:0000313" key="1">
    <source>
        <dbReference type="EMBL" id="CAF3460607.1"/>
    </source>
</evidence>
<gene>
    <name evidence="1" type="ORF">FME351_LOCUS14068</name>
    <name evidence="3" type="ORF">QYT958_LOCUS5363</name>
    <name evidence="2" type="ORF">TSG867_LOCUS17461</name>
</gene>
<dbReference type="EMBL" id="CAJOBR010000442">
    <property type="protein sequence ID" value="CAF4509631.1"/>
    <property type="molecule type" value="Genomic_DNA"/>
</dbReference>
<dbReference type="Proteomes" id="UP000663848">
    <property type="component" value="Unassembled WGS sequence"/>
</dbReference>
<dbReference type="Proteomes" id="UP000663869">
    <property type="component" value="Unassembled WGS sequence"/>
</dbReference>
<name>A0A820W068_9BILA</name>
<dbReference type="AlphaFoldDB" id="A0A820W068"/>
<reference evidence="3" key="1">
    <citation type="submission" date="2021-02" db="EMBL/GenBank/DDBJ databases">
        <authorList>
            <person name="Nowell W R."/>
        </authorList>
    </citation>
    <scope>NUCLEOTIDE SEQUENCE</scope>
</reference>
<dbReference type="GO" id="GO:0003676">
    <property type="term" value="F:nucleic acid binding"/>
    <property type="evidence" value="ECO:0007669"/>
    <property type="project" value="InterPro"/>
</dbReference>
<comment type="caution">
    <text evidence="3">The sequence shown here is derived from an EMBL/GenBank/DDBJ whole genome shotgun (WGS) entry which is preliminary data.</text>
</comment>
<protein>
    <recommendedName>
        <fullName evidence="5">Transposase</fullName>
    </recommendedName>
</protein>
<evidence type="ECO:0008006" key="5">
    <source>
        <dbReference type="Google" id="ProtNLM"/>
    </source>
</evidence>
<dbReference type="EMBL" id="CAJNYU010001724">
    <property type="protein sequence ID" value="CAF3460607.1"/>
    <property type="molecule type" value="Genomic_DNA"/>
</dbReference>
<dbReference type="InterPro" id="IPR036397">
    <property type="entry name" value="RNaseH_sf"/>
</dbReference>
<dbReference type="Gene3D" id="3.30.420.10">
    <property type="entry name" value="Ribonuclease H-like superfamily/Ribonuclease H"/>
    <property type="match status" value="1"/>
</dbReference>
<dbReference type="EMBL" id="CAJOBQ010001114">
    <property type="protein sequence ID" value="CAF4456907.1"/>
    <property type="molecule type" value="Genomic_DNA"/>
</dbReference>
<evidence type="ECO:0000313" key="3">
    <source>
        <dbReference type="EMBL" id="CAF4509631.1"/>
    </source>
</evidence>
<accession>A0A820W068</accession>